<dbReference type="Proteomes" id="UP000272136">
    <property type="component" value="Chromosome 1"/>
</dbReference>
<dbReference type="RefSeq" id="WP_122044996.1">
    <property type="nucleotide sequence ID" value="NZ_CP033137.1"/>
</dbReference>
<evidence type="ECO:0000313" key="4">
    <source>
        <dbReference type="EMBL" id="AYO14434.1"/>
    </source>
</evidence>
<keyword evidence="2" id="KW-0945">Host-virus interaction</keyword>
<dbReference type="InterPro" id="IPR051934">
    <property type="entry name" value="Phage_Tail_Fiber_Structural"/>
</dbReference>
<accession>A0ABN5Q6Y0</accession>
<name>A0ABN5Q6Y0_9VIBR</name>
<reference evidence="4 6" key="1">
    <citation type="submission" date="2018-10" db="EMBL/GenBank/DDBJ databases">
        <title>Whole Genome of Vibrio owensii strain 170502, isolated from Acute Hepatopancreatic Necrosis Disease (AHPND) shrimp.</title>
        <authorList>
            <person name="Yan M."/>
            <person name="Wang X."/>
            <person name="Wang Y."/>
        </authorList>
    </citation>
    <scope>NUCLEOTIDE SEQUENCE [LARGE SCALE GENOMIC DNA]</scope>
    <source>
        <strain evidence="4 6">1700302</strain>
    </source>
</reference>
<dbReference type="Pfam" id="PF03406">
    <property type="entry name" value="Phage_fiber_2"/>
    <property type="match status" value="1"/>
</dbReference>
<dbReference type="EMBL" id="CP033137">
    <property type="protein sequence ID" value="AYO14434.1"/>
    <property type="molecule type" value="Genomic_DNA"/>
</dbReference>
<protein>
    <recommendedName>
        <fullName evidence="3">Phage tail fibre protein N-terminal domain-containing protein</fullName>
    </recommendedName>
</protein>
<dbReference type="InterPro" id="IPR005068">
    <property type="entry name" value="Phage_lambda_Stf-r2"/>
</dbReference>
<dbReference type="PANTHER" id="PTHR35191:SF1">
    <property type="entry name" value="PROPHAGE SIDE TAIL FIBER PROTEIN HOMOLOG STFQ-RELATED"/>
    <property type="match status" value="1"/>
</dbReference>
<proteinExistence type="predicted"/>
<sequence>MSNDYFSYVTNLGINKIEAAYNAGKTINLIEMAIGDSNGAYVEPDASFTSLVNEFSRVALNDASTDGHLIHVISYINPTAETAEQTLREYGIYDDEGDMIIYGAYPESLIPSLDSAEYLQLEVENITELENADVVNVTVSPIVPYATETEAGIAKIVKEEDVEAGTDDSKVLTIFKMLKRTASTIRAGVVQLSNKTDGTSETLAATEKAVGEAMAKADAAQDALDDFKAEDNPFPQYLHNDEHATQAQAEEGISEGVWMSPLRTRQSFTAWLSQLVNGTSQITGASEYALGLVNTKAENAQNTANSKWTAQDATDTQKGITMLSHKTDGTDKAKAASEYALGLVNAKGQQALDEQLHWVKVASGACSLPWKNSTTGALVGTIETGYPATSREHCSGRFKVNIISGGDASSANPNSCWWSFRGEPREVTFWNSTAGTTQVMIDVYGYGANLENGTGATSWELWELQSDSATKTAEPEQHTEPLLVYNYTTEIFTLVSSGNGDDIPQGSVLIDDDEAVRVQAEKNNHK</sequence>
<evidence type="ECO:0000256" key="2">
    <source>
        <dbReference type="ARBA" id="ARBA00022581"/>
    </source>
</evidence>
<evidence type="ECO:0000313" key="5">
    <source>
        <dbReference type="EMBL" id="AYO15234.1"/>
    </source>
</evidence>
<dbReference type="EMBL" id="CP033137">
    <property type="protein sequence ID" value="AYO15234.1"/>
    <property type="molecule type" value="Genomic_DNA"/>
</dbReference>
<gene>
    <name evidence="4" type="ORF">D0812_08450</name>
    <name evidence="5" type="ORF">D0812_12730</name>
</gene>
<keyword evidence="6" id="KW-1185">Reference proteome</keyword>
<dbReference type="PANTHER" id="PTHR35191">
    <property type="entry name" value="PROPHAGE SIDE TAIL FIBER PROTEIN HOMOLOG STFQ-RELATED"/>
    <property type="match status" value="1"/>
</dbReference>
<dbReference type="InterPro" id="IPR022225">
    <property type="entry name" value="Phage_tail_fibre_N"/>
</dbReference>
<organism evidence="4 6">
    <name type="scientific">Vibrio owensii</name>
    <dbReference type="NCBI Taxonomy" id="696485"/>
    <lineage>
        <taxon>Bacteria</taxon>
        <taxon>Pseudomonadati</taxon>
        <taxon>Pseudomonadota</taxon>
        <taxon>Gammaproteobacteria</taxon>
        <taxon>Vibrionales</taxon>
        <taxon>Vibrionaceae</taxon>
        <taxon>Vibrio</taxon>
    </lineage>
</organism>
<feature type="domain" description="Phage tail fibre protein N-terminal" evidence="3">
    <location>
        <begin position="1"/>
        <end position="147"/>
    </location>
</feature>
<comment type="subcellular location">
    <subcellularLocation>
        <location evidence="1">Virion</location>
    </subcellularLocation>
</comment>
<dbReference type="Pfam" id="PF12571">
    <property type="entry name" value="Phage_tail_fib"/>
    <property type="match status" value="1"/>
</dbReference>
<evidence type="ECO:0000256" key="1">
    <source>
        <dbReference type="ARBA" id="ARBA00004328"/>
    </source>
</evidence>
<evidence type="ECO:0000313" key="6">
    <source>
        <dbReference type="Proteomes" id="UP000272136"/>
    </source>
</evidence>
<evidence type="ECO:0000259" key="3">
    <source>
        <dbReference type="Pfam" id="PF12571"/>
    </source>
</evidence>